<accession>A0A6A6BWM1</accession>
<feature type="compositionally biased region" description="Polar residues" evidence="1">
    <location>
        <begin position="143"/>
        <end position="162"/>
    </location>
</feature>
<protein>
    <submittedName>
        <fullName evidence="2">Uncharacterized protein</fullName>
    </submittedName>
</protein>
<feature type="compositionally biased region" description="Polar residues" evidence="1">
    <location>
        <begin position="191"/>
        <end position="200"/>
    </location>
</feature>
<organism evidence="2 3">
    <name type="scientific">Zasmidium cellare ATCC 36951</name>
    <dbReference type="NCBI Taxonomy" id="1080233"/>
    <lineage>
        <taxon>Eukaryota</taxon>
        <taxon>Fungi</taxon>
        <taxon>Dikarya</taxon>
        <taxon>Ascomycota</taxon>
        <taxon>Pezizomycotina</taxon>
        <taxon>Dothideomycetes</taxon>
        <taxon>Dothideomycetidae</taxon>
        <taxon>Mycosphaerellales</taxon>
        <taxon>Mycosphaerellaceae</taxon>
        <taxon>Zasmidium</taxon>
    </lineage>
</organism>
<gene>
    <name evidence="2" type="ORF">M409DRAFT_61721</name>
</gene>
<feature type="region of interest" description="Disordered" evidence="1">
    <location>
        <begin position="387"/>
        <end position="492"/>
    </location>
</feature>
<dbReference type="GeneID" id="54568127"/>
<feature type="compositionally biased region" description="Polar residues" evidence="1">
    <location>
        <begin position="25"/>
        <end position="58"/>
    </location>
</feature>
<proteinExistence type="predicted"/>
<evidence type="ECO:0000313" key="2">
    <source>
        <dbReference type="EMBL" id="KAF2158360.1"/>
    </source>
</evidence>
<dbReference type="RefSeq" id="XP_033659249.1">
    <property type="nucleotide sequence ID" value="XM_033814855.1"/>
</dbReference>
<feature type="compositionally biased region" description="Polar residues" evidence="1">
    <location>
        <begin position="439"/>
        <end position="468"/>
    </location>
</feature>
<reference evidence="2" key="1">
    <citation type="journal article" date="2020" name="Stud. Mycol.">
        <title>101 Dothideomycetes genomes: a test case for predicting lifestyles and emergence of pathogens.</title>
        <authorList>
            <person name="Haridas S."/>
            <person name="Albert R."/>
            <person name="Binder M."/>
            <person name="Bloem J."/>
            <person name="Labutti K."/>
            <person name="Salamov A."/>
            <person name="Andreopoulos B."/>
            <person name="Baker S."/>
            <person name="Barry K."/>
            <person name="Bills G."/>
            <person name="Bluhm B."/>
            <person name="Cannon C."/>
            <person name="Castanera R."/>
            <person name="Culley D."/>
            <person name="Daum C."/>
            <person name="Ezra D."/>
            <person name="Gonzalez J."/>
            <person name="Henrissat B."/>
            <person name="Kuo A."/>
            <person name="Liang C."/>
            <person name="Lipzen A."/>
            <person name="Lutzoni F."/>
            <person name="Magnuson J."/>
            <person name="Mondo S."/>
            <person name="Nolan M."/>
            <person name="Ohm R."/>
            <person name="Pangilinan J."/>
            <person name="Park H.-J."/>
            <person name="Ramirez L."/>
            <person name="Alfaro M."/>
            <person name="Sun H."/>
            <person name="Tritt A."/>
            <person name="Yoshinaga Y."/>
            <person name="Zwiers L.-H."/>
            <person name="Turgeon B."/>
            <person name="Goodwin S."/>
            <person name="Spatafora J."/>
            <person name="Crous P."/>
            <person name="Grigoriev I."/>
        </authorList>
    </citation>
    <scope>NUCLEOTIDE SEQUENCE</scope>
    <source>
        <strain evidence="2">ATCC 36951</strain>
    </source>
</reference>
<dbReference type="Proteomes" id="UP000799537">
    <property type="component" value="Unassembled WGS sequence"/>
</dbReference>
<sequence length="623" mass="68348">MFDSAPSSQEAAPQALLDAILPCITGSNESPQPPTATALSSSTLVNMTPQTQEPTRSGTADWFCRSTRLKRAHSEAPGDVAPRAKKPRWSQIIALKVSPRHLARLADSERIAEFLTPSPEEEIPPPQDETIMSNADEEHVPSNGKSSRVPATSTDEGNTDSDNIVVKRPAHLDPPFTKLPSRQKTDRDQDSNSALPSRPSTGGRESASGAAPPLTLTAASPKQASATAQGSGVWNSSPLSPADERRPATPCDTPPVQCQNESSGGHAGSGISNRERTAGSNNTRAMLPGCQQGQDRIVSSVSTTTRSRTKRRRRFAPPTQALLPQRSLQSNICYQTLGPGTIAAPTLLAPQHVALHSHTQSQIWRHQHQQQYQFQPAHWLSLPNAVQSQQAKHQPFRTPPTIPSNLSSVPQVQQQHQERSSLHSHNGARPMLKHHSRQVYAQHTQLQAVRSSMEAPSTPIQNHGSKTLFTRAGEQPPPTHSHWTGSGLDQSHPPRRDLSLIKYMDAVQANCLEQISIEIDWARNFNYSDHLSMGAFLQCKTVDDFFSLIETQMPDELRAVDGNSSRVKEVKIKALTPLKGKVLMPRIKRDEDSGRIALRALIRKLLSQPPDANIELEFLIVWE</sequence>
<dbReference type="EMBL" id="ML993680">
    <property type="protein sequence ID" value="KAF2158360.1"/>
    <property type="molecule type" value="Genomic_DNA"/>
</dbReference>
<dbReference type="AlphaFoldDB" id="A0A6A6BWM1"/>
<feature type="region of interest" description="Disordered" evidence="1">
    <location>
        <begin position="112"/>
        <end position="288"/>
    </location>
</feature>
<feature type="compositionally biased region" description="Polar residues" evidence="1">
    <location>
        <begin position="403"/>
        <end position="415"/>
    </location>
</feature>
<keyword evidence="3" id="KW-1185">Reference proteome</keyword>
<evidence type="ECO:0000256" key="1">
    <source>
        <dbReference type="SAM" id="MobiDB-lite"/>
    </source>
</evidence>
<feature type="region of interest" description="Disordered" evidence="1">
    <location>
        <begin position="24"/>
        <end position="61"/>
    </location>
</feature>
<feature type="compositionally biased region" description="Polar residues" evidence="1">
    <location>
        <begin position="222"/>
        <end position="239"/>
    </location>
</feature>
<evidence type="ECO:0000313" key="3">
    <source>
        <dbReference type="Proteomes" id="UP000799537"/>
    </source>
</evidence>
<feature type="compositionally biased region" description="Low complexity" evidence="1">
    <location>
        <begin position="207"/>
        <end position="220"/>
    </location>
</feature>
<name>A0A6A6BWM1_ZASCE</name>